<protein>
    <submittedName>
        <fullName evidence="7">Uncharacterized protein</fullName>
    </submittedName>
</protein>
<comment type="caution">
    <text evidence="7">The sequence shown here is derived from an EMBL/GenBank/DDBJ whole genome shotgun (WGS) entry which is preliminary data.</text>
</comment>
<evidence type="ECO:0000256" key="5">
    <source>
        <dbReference type="ARBA" id="ARBA00023242"/>
    </source>
</evidence>
<organism evidence="7 8">
    <name type="scientific">Rehmannia glutinosa</name>
    <name type="common">Chinese foxglove</name>
    <dbReference type="NCBI Taxonomy" id="99300"/>
    <lineage>
        <taxon>Eukaryota</taxon>
        <taxon>Viridiplantae</taxon>
        <taxon>Streptophyta</taxon>
        <taxon>Embryophyta</taxon>
        <taxon>Tracheophyta</taxon>
        <taxon>Spermatophyta</taxon>
        <taxon>Magnoliopsida</taxon>
        <taxon>eudicotyledons</taxon>
        <taxon>Gunneridae</taxon>
        <taxon>Pentapetalae</taxon>
        <taxon>asterids</taxon>
        <taxon>lamiids</taxon>
        <taxon>Lamiales</taxon>
        <taxon>Orobanchaceae</taxon>
        <taxon>Rehmannieae</taxon>
        <taxon>Rehmannia</taxon>
    </lineage>
</organism>
<evidence type="ECO:0000313" key="7">
    <source>
        <dbReference type="EMBL" id="KAK6116223.1"/>
    </source>
</evidence>
<dbReference type="InterPro" id="IPR031066">
    <property type="entry name" value="bHLH_ALC-like_plant"/>
</dbReference>
<dbReference type="EMBL" id="JABTTQ020003501">
    <property type="protein sequence ID" value="KAK6116223.1"/>
    <property type="molecule type" value="Genomic_DNA"/>
</dbReference>
<evidence type="ECO:0000256" key="6">
    <source>
        <dbReference type="SAM" id="MobiDB-lite"/>
    </source>
</evidence>
<dbReference type="Proteomes" id="UP001318860">
    <property type="component" value="Unassembled WGS sequence"/>
</dbReference>
<sequence length="308" mass="34230">MSLRIIINGQSLYYHHQQHFFFSSRTRRYFPFSPANHPPFFFILVFFNAPPLLRRTLRSASGGESRIRNGPGPGRISLPEGLNPSSGCSFTARAAAKVDSEADEYDYESETDKASMLDEAIEYLKQLQLQVQMLTMRNGLSLYPICLPGMLQPNQISQARVDIYDTDKSLNVNTTKAISVDQNISANALLRLQDSCVKQAPVTDFPTLIGSKTSFELEPSTRHHFGSFQISRSSNEKVLPCQPLNDDCPQTSSAGASKATSSIPFETEISNLKENTLEVENKKKVGLCRIYAVSFSYGFSEGCKLVAC</sequence>
<keyword evidence="5" id="KW-0539">Nucleus</keyword>
<gene>
    <name evidence="7" type="ORF">DH2020_050019</name>
</gene>
<evidence type="ECO:0000256" key="1">
    <source>
        <dbReference type="ARBA" id="ARBA00004123"/>
    </source>
</evidence>
<dbReference type="SUPFAM" id="SSF47459">
    <property type="entry name" value="HLH, helix-loop-helix DNA-binding domain"/>
    <property type="match status" value="1"/>
</dbReference>
<keyword evidence="3" id="KW-0238">DNA-binding</keyword>
<dbReference type="PANTHER" id="PTHR45855:SF6">
    <property type="entry name" value="TRANSCRIPTION FACTOR ALC"/>
    <property type="match status" value="1"/>
</dbReference>
<evidence type="ECO:0000256" key="2">
    <source>
        <dbReference type="ARBA" id="ARBA00023015"/>
    </source>
</evidence>
<evidence type="ECO:0000256" key="3">
    <source>
        <dbReference type="ARBA" id="ARBA00023125"/>
    </source>
</evidence>
<dbReference type="Gene3D" id="4.10.280.10">
    <property type="entry name" value="Helix-loop-helix DNA-binding domain"/>
    <property type="match status" value="1"/>
</dbReference>
<keyword evidence="2" id="KW-0805">Transcription regulation</keyword>
<reference evidence="7 8" key="1">
    <citation type="journal article" date="2021" name="Comput. Struct. Biotechnol. J.">
        <title>De novo genome assembly of the potent medicinal plant Rehmannia glutinosa using nanopore technology.</title>
        <authorList>
            <person name="Ma L."/>
            <person name="Dong C."/>
            <person name="Song C."/>
            <person name="Wang X."/>
            <person name="Zheng X."/>
            <person name="Niu Y."/>
            <person name="Chen S."/>
            <person name="Feng W."/>
        </authorList>
    </citation>
    <scope>NUCLEOTIDE SEQUENCE [LARGE SCALE GENOMIC DNA]</scope>
    <source>
        <strain evidence="7">DH-2019</strain>
    </source>
</reference>
<keyword evidence="4" id="KW-0804">Transcription</keyword>
<evidence type="ECO:0000256" key="4">
    <source>
        <dbReference type="ARBA" id="ARBA00023163"/>
    </source>
</evidence>
<feature type="region of interest" description="Disordered" evidence="6">
    <location>
        <begin position="60"/>
        <end position="84"/>
    </location>
</feature>
<dbReference type="InterPro" id="IPR036638">
    <property type="entry name" value="HLH_DNA-bd_sf"/>
</dbReference>
<accession>A0ABR0U168</accession>
<comment type="subcellular location">
    <subcellularLocation>
        <location evidence="1">Nucleus</location>
    </subcellularLocation>
</comment>
<proteinExistence type="predicted"/>
<dbReference type="PANTHER" id="PTHR45855">
    <property type="entry name" value="TRANSCRIPTION FACTOR PIF1-RELATED"/>
    <property type="match status" value="1"/>
</dbReference>
<name>A0ABR0U168_REHGL</name>
<keyword evidence="8" id="KW-1185">Reference proteome</keyword>
<evidence type="ECO:0000313" key="8">
    <source>
        <dbReference type="Proteomes" id="UP001318860"/>
    </source>
</evidence>